<proteinExistence type="predicted"/>
<dbReference type="Proteomes" id="UP000070412">
    <property type="component" value="Unassembled WGS sequence"/>
</dbReference>
<sequence length="185" mass="21259">MSSRFPNIQLDAESMRPYRFVEFFFSSIDLLIERLAFLRRNVPGSISDEYLSHFDSIENRLGTLKTFMITTENSVCHRVRGPLANQGALEDLSLLATVRFYHRSKVFFMKSRTQVLDKFKCIVYEVKMDTGRQRYLKGTIDYGITLGGDVSKITAFNDSDLAGEIQCKSTTGWLVLFNSPIIWKT</sequence>
<reference evidence="2" key="3">
    <citation type="submission" date="2022-06" db="UniProtKB">
        <authorList>
            <consortium name="EnsemblMetazoa"/>
        </authorList>
    </citation>
    <scope>IDENTIFICATION</scope>
</reference>
<keyword evidence="3" id="KW-1185">Reference proteome</keyword>
<dbReference type="OrthoDB" id="6515060at2759"/>
<evidence type="ECO:0000313" key="3">
    <source>
        <dbReference type="Proteomes" id="UP000070412"/>
    </source>
</evidence>
<dbReference type="AlphaFoldDB" id="A0A834RHB5"/>
<name>A0A834RHB5_SARSC</name>
<dbReference type="EnsemblMetazoa" id="SSS_2034s_mrna">
    <property type="protein sequence ID" value="KAF7495786.1"/>
    <property type="gene ID" value="SSS_2034"/>
</dbReference>
<gene>
    <name evidence="1" type="ORF">SSS_2034</name>
</gene>
<evidence type="ECO:0000313" key="2">
    <source>
        <dbReference type="EnsemblMetazoa" id="KAF7495786.1"/>
    </source>
</evidence>
<accession>A0A834RHB5</accession>
<evidence type="ECO:0000313" key="1">
    <source>
        <dbReference type="EMBL" id="KAF7495786.1"/>
    </source>
</evidence>
<reference evidence="3" key="1">
    <citation type="journal article" date="2020" name="PLoS Negl. Trop. Dis.">
        <title>High-quality nuclear genome for Sarcoptes scabiei-A critical resource for a neglected parasite.</title>
        <authorList>
            <person name="Korhonen P.K."/>
            <person name="Gasser R.B."/>
            <person name="Ma G."/>
            <person name="Wang T."/>
            <person name="Stroehlein A.J."/>
            <person name="Young N.D."/>
            <person name="Ang C.S."/>
            <person name="Fernando D.D."/>
            <person name="Lu H.C."/>
            <person name="Taylor S."/>
            <person name="Reynolds S.L."/>
            <person name="Mofiz E."/>
            <person name="Najaraj S.H."/>
            <person name="Gowda H."/>
            <person name="Madugundu A."/>
            <person name="Renuse S."/>
            <person name="Holt D."/>
            <person name="Pandey A."/>
            <person name="Papenfuss A.T."/>
            <person name="Fischer K."/>
        </authorList>
    </citation>
    <scope>NUCLEOTIDE SEQUENCE [LARGE SCALE GENOMIC DNA]</scope>
</reference>
<reference evidence="1" key="2">
    <citation type="submission" date="2020-01" db="EMBL/GenBank/DDBJ databases">
        <authorList>
            <person name="Korhonen P.K.K."/>
            <person name="Guangxu M.G."/>
            <person name="Wang T.W."/>
            <person name="Stroehlein A.J.S."/>
            <person name="Young N.D."/>
            <person name="Ang C.-S.A."/>
            <person name="Fernando D.W.F."/>
            <person name="Lu H.L."/>
            <person name="Taylor S.T."/>
            <person name="Ehtesham M.E.M."/>
            <person name="Najaraj S.H.N."/>
            <person name="Harsha G.H.G."/>
            <person name="Madugundu A.M."/>
            <person name="Renuse S.R."/>
            <person name="Holt D.H."/>
            <person name="Pandey A.P."/>
            <person name="Papenfuss A.P."/>
            <person name="Gasser R.B.G."/>
            <person name="Fischer K.F."/>
        </authorList>
    </citation>
    <scope>NUCLEOTIDE SEQUENCE</scope>
    <source>
        <strain evidence="1">SSS_KF_BRIS2020</strain>
    </source>
</reference>
<protein>
    <submittedName>
        <fullName evidence="1 2">Uncharacterized protein</fullName>
    </submittedName>
</protein>
<organism evidence="1">
    <name type="scientific">Sarcoptes scabiei</name>
    <name type="common">Itch mite</name>
    <name type="synonym">Acarus scabiei</name>
    <dbReference type="NCBI Taxonomy" id="52283"/>
    <lineage>
        <taxon>Eukaryota</taxon>
        <taxon>Metazoa</taxon>
        <taxon>Ecdysozoa</taxon>
        <taxon>Arthropoda</taxon>
        <taxon>Chelicerata</taxon>
        <taxon>Arachnida</taxon>
        <taxon>Acari</taxon>
        <taxon>Acariformes</taxon>
        <taxon>Sarcoptiformes</taxon>
        <taxon>Astigmata</taxon>
        <taxon>Psoroptidia</taxon>
        <taxon>Sarcoptoidea</taxon>
        <taxon>Sarcoptidae</taxon>
        <taxon>Sarcoptinae</taxon>
        <taxon>Sarcoptes</taxon>
    </lineage>
</organism>
<dbReference type="EMBL" id="WVUK01000045">
    <property type="protein sequence ID" value="KAF7495786.1"/>
    <property type="molecule type" value="Genomic_DNA"/>
</dbReference>